<evidence type="ECO:0000256" key="9">
    <source>
        <dbReference type="ARBA" id="ARBA00023136"/>
    </source>
</evidence>
<evidence type="ECO:0000256" key="2">
    <source>
        <dbReference type="ARBA" id="ARBA00022448"/>
    </source>
</evidence>
<keyword evidence="4" id="KW-0410">Iron transport</keyword>
<protein>
    <submittedName>
        <fullName evidence="15">TonB-dependent receptor</fullName>
    </submittedName>
</protein>
<evidence type="ECO:0000256" key="11">
    <source>
        <dbReference type="PROSITE-ProRule" id="PRU01360"/>
    </source>
</evidence>
<dbReference type="InterPro" id="IPR000531">
    <property type="entry name" value="Beta-barrel_TonB"/>
</dbReference>
<proteinExistence type="inferred from homology"/>
<comment type="caution">
    <text evidence="15">The sequence shown here is derived from an EMBL/GenBank/DDBJ whole genome shotgun (WGS) entry which is preliminary data.</text>
</comment>
<evidence type="ECO:0000256" key="6">
    <source>
        <dbReference type="ARBA" id="ARBA00023004"/>
    </source>
</evidence>
<comment type="subcellular location">
    <subcellularLocation>
        <location evidence="1 11">Cell outer membrane</location>
        <topology evidence="1 11">Multi-pass membrane protein</topology>
    </subcellularLocation>
</comment>
<keyword evidence="15" id="KW-0675">Receptor</keyword>
<dbReference type="CDD" id="cd01347">
    <property type="entry name" value="ligand_gated_channel"/>
    <property type="match status" value="1"/>
</dbReference>
<dbReference type="RefSeq" id="WP_311494285.1">
    <property type="nucleotide sequence ID" value="NZ_JAVRHO010000006.1"/>
</dbReference>
<keyword evidence="8 12" id="KW-0798">TonB box</keyword>
<dbReference type="InterPro" id="IPR012910">
    <property type="entry name" value="Plug_dom"/>
</dbReference>
<keyword evidence="10 11" id="KW-0998">Cell outer membrane</keyword>
<evidence type="ECO:0000256" key="1">
    <source>
        <dbReference type="ARBA" id="ARBA00004571"/>
    </source>
</evidence>
<evidence type="ECO:0000313" key="15">
    <source>
        <dbReference type="EMBL" id="MDT0646105.1"/>
    </source>
</evidence>
<evidence type="ECO:0000256" key="8">
    <source>
        <dbReference type="ARBA" id="ARBA00023077"/>
    </source>
</evidence>
<dbReference type="EMBL" id="JAVRHO010000006">
    <property type="protein sequence ID" value="MDT0646105.1"/>
    <property type="molecule type" value="Genomic_DNA"/>
</dbReference>
<sequence length="763" mass="85108">MEKRILAALIFVCFGKVFGQNIEGRIINSENSEAIVDARIKNLTSNAVVFSGENGEFSLEAEDLPVSLEISYLGFQNNYRTVTSYNETLLITLDPVRDNLSEVVIRSTIIPNELQEVPASVGLLTENDLRRTDATALMDNFNYVPGMYVNQGALNTNKINIRGIGARSQYSTNRIQAYFDGIPLTTAEGELTLDDIDQESLERVEIIKGPTSSIYGAGLGGSINLYSANPEAQGTTGKVNYQLSSFNTSKKTVLASHSSENTSFFANYSHLKSDGYRENGEYDRKSALVNAKLLTSENNSLSFLANFTRLKAFIPSSLNEEDFLNDPETAAYTWGAAQGYESYDRGLLGLAYTRQFSENFSNTTSIYMNFRNGYEPRPFDILKEERLSAGARTKFNLDTNIGDMASQLSFGAEYYNEWYEIGTFENLYEDFPDEGSVRGARLSNNEQVRNYANFFGQLSLEITENWNVEAGFNINTTGYTLTDLYAEDEVDQTGDYRFNTIFSPRIGTTYEVAPGKNIYASISHGFSTPTVAETLTPEGQINTDLEPETEINYEIGFKGNWINNRLYTEIALYSIQIENLLVAQRIDNDQYVGVNAGKTDHNGIEFLAQYNFDLGAGITGKPYVNAAFNFFEFDEFINEDVDNSGNELPGVPKSTLNLGFDLSTDWGLTFYSNYRAVGEIPLNDSNSEYTDNYELVNLKAVYSLNVSDYFEINFNAGINNVLDEHYAASVVTNAVGFGGAAPRYYYPGNPRNYFGGVGVRYNF</sequence>
<dbReference type="InterPro" id="IPR037066">
    <property type="entry name" value="Plug_dom_sf"/>
</dbReference>
<keyword evidence="5 11" id="KW-0812">Transmembrane</keyword>
<dbReference type="SUPFAM" id="SSF56935">
    <property type="entry name" value="Porins"/>
    <property type="match status" value="1"/>
</dbReference>
<dbReference type="Pfam" id="PF07715">
    <property type="entry name" value="Plug"/>
    <property type="match status" value="1"/>
</dbReference>
<dbReference type="Gene3D" id="2.170.130.10">
    <property type="entry name" value="TonB-dependent receptor, plug domain"/>
    <property type="match status" value="1"/>
</dbReference>
<keyword evidence="16" id="KW-1185">Reference proteome</keyword>
<dbReference type="PANTHER" id="PTHR32552">
    <property type="entry name" value="FERRICHROME IRON RECEPTOR-RELATED"/>
    <property type="match status" value="1"/>
</dbReference>
<dbReference type="PROSITE" id="PS52016">
    <property type="entry name" value="TONB_DEPENDENT_REC_3"/>
    <property type="match status" value="1"/>
</dbReference>
<evidence type="ECO:0000256" key="7">
    <source>
        <dbReference type="ARBA" id="ARBA00023065"/>
    </source>
</evidence>
<dbReference type="Gene3D" id="2.40.170.20">
    <property type="entry name" value="TonB-dependent receptor, beta-barrel domain"/>
    <property type="match status" value="1"/>
</dbReference>
<dbReference type="InterPro" id="IPR036942">
    <property type="entry name" value="Beta-barrel_TonB_sf"/>
</dbReference>
<evidence type="ECO:0000256" key="4">
    <source>
        <dbReference type="ARBA" id="ARBA00022496"/>
    </source>
</evidence>
<keyword evidence="6" id="KW-0408">Iron</keyword>
<feature type="domain" description="TonB-dependent receptor-like beta-barrel" evidence="13">
    <location>
        <begin position="322"/>
        <end position="721"/>
    </location>
</feature>
<dbReference type="Pfam" id="PF00593">
    <property type="entry name" value="TonB_dep_Rec_b-barrel"/>
    <property type="match status" value="1"/>
</dbReference>
<evidence type="ECO:0000259" key="13">
    <source>
        <dbReference type="Pfam" id="PF00593"/>
    </source>
</evidence>
<evidence type="ECO:0000259" key="14">
    <source>
        <dbReference type="Pfam" id="PF07715"/>
    </source>
</evidence>
<dbReference type="SUPFAM" id="SSF49464">
    <property type="entry name" value="Carboxypeptidase regulatory domain-like"/>
    <property type="match status" value="1"/>
</dbReference>
<name>A0ABU3CJH9_9FLAO</name>
<keyword evidence="9 11" id="KW-0472">Membrane</keyword>
<evidence type="ECO:0000256" key="5">
    <source>
        <dbReference type="ARBA" id="ARBA00022692"/>
    </source>
</evidence>
<dbReference type="InterPro" id="IPR039426">
    <property type="entry name" value="TonB-dep_rcpt-like"/>
</dbReference>
<dbReference type="InterPro" id="IPR008969">
    <property type="entry name" value="CarboxyPept-like_regulatory"/>
</dbReference>
<feature type="domain" description="TonB-dependent receptor plug" evidence="14">
    <location>
        <begin position="114"/>
        <end position="219"/>
    </location>
</feature>
<keyword evidence="3 11" id="KW-1134">Transmembrane beta strand</keyword>
<keyword evidence="7" id="KW-0406">Ion transport</keyword>
<accession>A0ABU3CJH9</accession>
<dbReference type="PANTHER" id="PTHR32552:SF81">
    <property type="entry name" value="TONB-DEPENDENT OUTER MEMBRANE RECEPTOR"/>
    <property type="match status" value="1"/>
</dbReference>
<reference evidence="15 16" key="1">
    <citation type="submission" date="2023-09" db="EMBL/GenBank/DDBJ databases">
        <authorList>
            <person name="Rey-Velasco X."/>
        </authorList>
    </citation>
    <scope>NUCLEOTIDE SEQUENCE [LARGE SCALE GENOMIC DNA]</scope>
    <source>
        <strain evidence="15 16">F260</strain>
    </source>
</reference>
<evidence type="ECO:0000313" key="16">
    <source>
        <dbReference type="Proteomes" id="UP001245285"/>
    </source>
</evidence>
<dbReference type="Proteomes" id="UP001245285">
    <property type="component" value="Unassembled WGS sequence"/>
</dbReference>
<evidence type="ECO:0000256" key="12">
    <source>
        <dbReference type="RuleBase" id="RU003357"/>
    </source>
</evidence>
<evidence type="ECO:0000256" key="10">
    <source>
        <dbReference type="ARBA" id="ARBA00023237"/>
    </source>
</evidence>
<keyword evidence="2 11" id="KW-0813">Transport</keyword>
<comment type="similarity">
    <text evidence="11 12">Belongs to the TonB-dependent receptor family.</text>
</comment>
<gene>
    <name evidence="15" type="ORF">RM545_05335</name>
</gene>
<organism evidence="15 16">
    <name type="scientific">Autumnicola lenta</name>
    <dbReference type="NCBI Taxonomy" id="3075593"/>
    <lineage>
        <taxon>Bacteria</taxon>
        <taxon>Pseudomonadati</taxon>
        <taxon>Bacteroidota</taxon>
        <taxon>Flavobacteriia</taxon>
        <taxon>Flavobacteriales</taxon>
        <taxon>Flavobacteriaceae</taxon>
        <taxon>Autumnicola</taxon>
    </lineage>
</organism>
<evidence type="ECO:0000256" key="3">
    <source>
        <dbReference type="ARBA" id="ARBA00022452"/>
    </source>
</evidence>